<feature type="region of interest" description="Disordered" evidence="1">
    <location>
        <begin position="75"/>
        <end position="106"/>
    </location>
</feature>
<evidence type="ECO:0000313" key="2">
    <source>
        <dbReference type="EMBL" id="GFD26330.1"/>
    </source>
</evidence>
<comment type="caution">
    <text evidence="2">The sequence shown here is derived from an EMBL/GenBank/DDBJ whole genome shotgun (WGS) entry which is preliminary data.</text>
</comment>
<gene>
    <name evidence="2" type="ORF">Tci_898299</name>
</gene>
<dbReference type="AlphaFoldDB" id="A0A699UV65"/>
<accession>A0A699UV65</accession>
<reference evidence="2" key="1">
    <citation type="journal article" date="2019" name="Sci. Rep.">
        <title>Draft genome of Tanacetum cinerariifolium, the natural source of mosquito coil.</title>
        <authorList>
            <person name="Yamashiro T."/>
            <person name="Shiraishi A."/>
            <person name="Satake H."/>
            <person name="Nakayama K."/>
        </authorList>
    </citation>
    <scope>NUCLEOTIDE SEQUENCE</scope>
</reference>
<dbReference type="EMBL" id="BKCJ011367870">
    <property type="protein sequence ID" value="GFD26330.1"/>
    <property type="molecule type" value="Genomic_DNA"/>
</dbReference>
<sequence>NYHAKKKAQTTPKNYARRGNNKQNASLTHKHPLKHMVPAAVLTQSKPVSITAVRPVSAIVPKFMVTRPRLAHPIVTKSKSPIRRHITRSPSIKTNNSSPRVTAAQAPVVSAAKDIQRKWV</sequence>
<protein>
    <submittedName>
        <fullName evidence="2">Uncharacterized protein</fullName>
    </submittedName>
</protein>
<name>A0A699UV65_TANCI</name>
<feature type="non-terminal residue" evidence="2">
    <location>
        <position position="1"/>
    </location>
</feature>
<organism evidence="2">
    <name type="scientific">Tanacetum cinerariifolium</name>
    <name type="common">Dalmatian daisy</name>
    <name type="synonym">Chrysanthemum cinerariifolium</name>
    <dbReference type="NCBI Taxonomy" id="118510"/>
    <lineage>
        <taxon>Eukaryota</taxon>
        <taxon>Viridiplantae</taxon>
        <taxon>Streptophyta</taxon>
        <taxon>Embryophyta</taxon>
        <taxon>Tracheophyta</taxon>
        <taxon>Spermatophyta</taxon>
        <taxon>Magnoliopsida</taxon>
        <taxon>eudicotyledons</taxon>
        <taxon>Gunneridae</taxon>
        <taxon>Pentapetalae</taxon>
        <taxon>asterids</taxon>
        <taxon>campanulids</taxon>
        <taxon>Asterales</taxon>
        <taxon>Asteraceae</taxon>
        <taxon>Asteroideae</taxon>
        <taxon>Anthemideae</taxon>
        <taxon>Anthemidinae</taxon>
        <taxon>Tanacetum</taxon>
    </lineage>
</organism>
<feature type="compositionally biased region" description="Polar residues" evidence="1">
    <location>
        <begin position="88"/>
        <end position="100"/>
    </location>
</feature>
<feature type="region of interest" description="Disordered" evidence="1">
    <location>
        <begin position="1"/>
        <end position="32"/>
    </location>
</feature>
<evidence type="ECO:0000256" key="1">
    <source>
        <dbReference type="SAM" id="MobiDB-lite"/>
    </source>
</evidence>
<proteinExistence type="predicted"/>